<gene>
    <name evidence="7" type="primary">arcA</name>
    <name evidence="7" type="ORF">TTHT_1616</name>
</gene>
<dbReference type="PANTHER" id="PTHR47271">
    <property type="entry name" value="ARGININE DEIMINASE"/>
    <property type="match status" value="1"/>
</dbReference>
<accession>A0A7R6SYS8</accession>
<dbReference type="Pfam" id="PF02274">
    <property type="entry name" value="ADI"/>
    <property type="match status" value="1"/>
</dbReference>
<comment type="catalytic activity">
    <reaction evidence="5">
        <text>L-arginine + H2O = L-citrulline + NH4(+)</text>
        <dbReference type="Rhea" id="RHEA:19597"/>
        <dbReference type="ChEBI" id="CHEBI:15377"/>
        <dbReference type="ChEBI" id="CHEBI:28938"/>
        <dbReference type="ChEBI" id="CHEBI:32682"/>
        <dbReference type="ChEBI" id="CHEBI:57743"/>
        <dbReference type="EC" id="3.5.3.6"/>
    </reaction>
</comment>
<dbReference type="Gene3D" id="1.10.3930.10">
    <property type="entry name" value="Arginine deiminase"/>
    <property type="match status" value="1"/>
</dbReference>
<dbReference type="GO" id="GO:0019546">
    <property type="term" value="P:L-arginine deiminase pathway"/>
    <property type="evidence" value="ECO:0007669"/>
    <property type="project" value="TreeGrafter"/>
</dbReference>
<organism evidence="7 8">
    <name type="scientific">Thermotomaculum hydrothermale</name>
    <dbReference type="NCBI Taxonomy" id="981385"/>
    <lineage>
        <taxon>Bacteria</taxon>
        <taxon>Pseudomonadati</taxon>
        <taxon>Acidobacteriota</taxon>
        <taxon>Holophagae</taxon>
        <taxon>Thermotomaculales</taxon>
        <taxon>Thermotomaculaceae</taxon>
        <taxon>Thermotomaculum</taxon>
    </lineage>
</organism>
<comment type="similarity">
    <text evidence="2">Belongs to the arginine deiminase family.</text>
</comment>
<dbReference type="Proteomes" id="UP000595564">
    <property type="component" value="Chromosome"/>
</dbReference>
<protein>
    <recommendedName>
        <fullName evidence="3">arginine deiminase</fullName>
        <ecNumber evidence="3">3.5.3.6</ecNumber>
    </recommendedName>
</protein>
<evidence type="ECO:0000256" key="4">
    <source>
        <dbReference type="ARBA" id="ARBA00022801"/>
    </source>
</evidence>
<evidence type="ECO:0000256" key="2">
    <source>
        <dbReference type="ARBA" id="ARBA00010206"/>
    </source>
</evidence>
<dbReference type="AlphaFoldDB" id="A0A7R6SYS8"/>
<comment type="pathway">
    <text evidence="1">Amino-acid degradation; L-arginine degradation via ADI pathway; carbamoyl phosphate from L-arginine: step 1/2.</text>
</comment>
<dbReference type="GO" id="GO:0016990">
    <property type="term" value="F:arginine deiminase activity"/>
    <property type="evidence" value="ECO:0007669"/>
    <property type="project" value="UniProtKB-EC"/>
</dbReference>
<dbReference type="PIRSF" id="PIRSF006356">
    <property type="entry name" value="Arg_deiminase"/>
    <property type="match status" value="1"/>
</dbReference>
<evidence type="ECO:0000313" key="8">
    <source>
        <dbReference type="Proteomes" id="UP000595564"/>
    </source>
</evidence>
<feature type="active site" description="Amidino-cysteine intermediate" evidence="6">
    <location>
        <position position="405"/>
    </location>
</feature>
<reference evidence="7 8" key="1">
    <citation type="journal article" date="2012" name="Extremophiles">
        <title>Thermotomaculum hydrothermale gen. nov., sp. nov., a novel heterotrophic thermophile within the phylum Acidobacteria from a deep-sea hydrothermal vent chimney in the Southern Okinawa Trough.</title>
        <authorList>
            <person name="Izumi H."/>
            <person name="Nunoura T."/>
            <person name="Miyazaki M."/>
            <person name="Mino S."/>
            <person name="Toki T."/>
            <person name="Takai K."/>
            <person name="Sako Y."/>
            <person name="Sawabe T."/>
            <person name="Nakagawa S."/>
        </authorList>
    </citation>
    <scope>NUCLEOTIDE SEQUENCE [LARGE SCALE GENOMIC DNA]</scope>
    <source>
        <strain evidence="7 8">AC55</strain>
    </source>
</reference>
<dbReference type="EMBL" id="AP017470">
    <property type="protein sequence ID" value="BBB33104.1"/>
    <property type="molecule type" value="Genomic_DNA"/>
</dbReference>
<sequence length="419" mass="47121">MTNVRVCSEVGVLEKVVIHSPGKEIEVMTPETAQEVLYNDILTLPVVAEDHKGLKNVLKKVTRVYELKDLLKDILKNEEVKRDFVITITALERRADIADYLMSLPPEELADAVVCGVEERRDSLEKFLSNRNYALPPLPNLYFTRDISVVFRGKVITGSMANKVRIGEAVIARFIYKHHPEFKSEGFIFDGILEGNEKVTIEGGDFLVLDKNVVAIGVSERTTPSSIDIFVERMKKEVVNEEFHVFAVVLPKERSTIHLDMVFTMVDKDKCVCHYPYLLGKEKLRVIHINIMPSGKVSLEEEESLLDALKKVGIKLEPIICGGSNPVNQKREQWLSGTNFFAFAPGKIIGYACNYNTFKELEKAGFKIVHVNDIVKDKVNLDDYEKVAVGIEGAELARGGGGVRCMTMPVKRKPIKIRS</sequence>
<name>A0A7R6SYS8_9BACT</name>
<evidence type="ECO:0000256" key="6">
    <source>
        <dbReference type="PIRSR" id="PIRSR006356-1"/>
    </source>
</evidence>
<proteinExistence type="inferred from homology"/>
<dbReference type="Gene3D" id="3.75.10.10">
    <property type="entry name" value="L-arginine/glycine Amidinotransferase, Chain A"/>
    <property type="match status" value="1"/>
</dbReference>
<dbReference type="PRINTS" id="PR01466">
    <property type="entry name" value="ARGDEIMINASE"/>
</dbReference>
<dbReference type="KEGG" id="thyd:TTHT_1616"/>
<evidence type="ECO:0000256" key="3">
    <source>
        <dbReference type="ARBA" id="ARBA00012171"/>
    </source>
</evidence>
<dbReference type="PANTHER" id="PTHR47271:SF2">
    <property type="entry name" value="ARGININE DEIMINASE"/>
    <property type="match status" value="1"/>
</dbReference>
<evidence type="ECO:0000256" key="1">
    <source>
        <dbReference type="ARBA" id="ARBA00005213"/>
    </source>
</evidence>
<dbReference type="RefSeq" id="WP_201327402.1">
    <property type="nucleotide sequence ID" value="NZ_AP017470.1"/>
</dbReference>
<dbReference type="EC" id="3.5.3.6" evidence="3"/>
<keyword evidence="4 7" id="KW-0378">Hydrolase</keyword>
<evidence type="ECO:0000256" key="5">
    <source>
        <dbReference type="ARBA" id="ARBA00049429"/>
    </source>
</evidence>
<dbReference type="InterPro" id="IPR003876">
    <property type="entry name" value="Arg_deiminase"/>
</dbReference>
<keyword evidence="8" id="KW-1185">Reference proteome</keyword>
<dbReference type="SUPFAM" id="SSF55909">
    <property type="entry name" value="Pentein"/>
    <property type="match status" value="1"/>
</dbReference>
<evidence type="ECO:0000313" key="7">
    <source>
        <dbReference type="EMBL" id="BBB33104.1"/>
    </source>
</evidence>